<dbReference type="STRING" id="1276246.SCULI_v1c08880"/>
<name>W6A7Y4_9MOLU</name>
<reference evidence="2 3" key="1">
    <citation type="journal article" date="2014" name="Genome Biol. Evol.">
        <title>Molecular evolution of the substrate utilization strategies and putative virulence factors in mosquito-associated Spiroplasma species.</title>
        <authorList>
            <person name="Chang T.H."/>
            <person name="Lo W.S."/>
            <person name="Ku C."/>
            <person name="Chen L.L."/>
            <person name="Kuo C.H."/>
        </authorList>
    </citation>
    <scope>NUCLEOTIDE SEQUENCE [LARGE SCALE GENOMIC DNA]</scope>
    <source>
        <strain evidence="2">AES-1</strain>
    </source>
</reference>
<accession>W6A7Y4</accession>
<evidence type="ECO:0000313" key="2">
    <source>
        <dbReference type="EMBL" id="AHI53228.1"/>
    </source>
</evidence>
<dbReference type="EMBL" id="CP006681">
    <property type="protein sequence ID" value="AHI53228.1"/>
    <property type="molecule type" value="Genomic_DNA"/>
</dbReference>
<sequence>MNILGIFKKTFEEIIEYYNNECLQERKIFDQQIKINIDVKEIKEIESTEQFSLLIEKAETIINNLRQENQAQLENESFDVKIFAKNEVILSSANTAIESLAEAFKNVNFLLAEGQINEKFALRKVLSIALNLISKYEQLPNRLKKSQELSNIMDKVKFITNLESIDEILIKSREILVEHNKILSLDHFVNYDALVEEYGWVHDVVKLSKVNAGVIGLLVNVEVFNDILSLNVYTNKQRMV</sequence>
<evidence type="ECO:0000313" key="3">
    <source>
        <dbReference type="Proteomes" id="UP000019267"/>
    </source>
</evidence>
<keyword evidence="3" id="KW-1185">Reference proteome</keyword>
<dbReference type="RefSeq" id="WP_025363453.1">
    <property type="nucleotide sequence ID" value="NZ_CP006681.1"/>
</dbReference>
<organism evidence="2 3">
    <name type="scientific">Spiroplasma culicicola AES-1</name>
    <dbReference type="NCBI Taxonomy" id="1276246"/>
    <lineage>
        <taxon>Bacteria</taxon>
        <taxon>Bacillati</taxon>
        <taxon>Mycoplasmatota</taxon>
        <taxon>Mollicutes</taxon>
        <taxon>Entomoplasmatales</taxon>
        <taxon>Spiroplasmataceae</taxon>
        <taxon>Spiroplasma</taxon>
    </lineage>
</organism>
<gene>
    <name evidence="2" type="ORF">SCULI_v1c08880</name>
</gene>
<dbReference type="HOGENOM" id="CLU_1142026_0_0_14"/>
<dbReference type="AlphaFoldDB" id="W6A7Y4"/>
<proteinExistence type="predicted"/>
<dbReference type="PATRIC" id="fig|1276246.3.peg.883"/>
<evidence type="ECO:0000256" key="1">
    <source>
        <dbReference type="SAM" id="Coils"/>
    </source>
</evidence>
<feature type="coiled-coil region" evidence="1">
    <location>
        <begin position="48"/>
        <end position="75"/>
    </location>
</feature>
<dbReference type="KEGG" id="scq:SCULI_v1c08880"/>
<dbReference type="Proteomes" id="UP000019267">
    <property type="component" value="Chromosome"/>
</dbReference>
<dbReference type="OrthoDB" id="389234at2"/>
<protein>
    <submittedName>
        <fullName evidence="2">Uncharacterized protein</fullName>
    </submittedName>
</protein>
<keyword evidence="1" id="KW-0175">Coiled coil</keyword>